<sequence>MIAGCDTENAIEEGATKTYNLITGANTEEVSTAGDAGEFALMGVTSEVHNCHFGCDNKYNELHKQYNELNEQNGEYFIQVQAYKNSLKTLEKQKRVLQRNQLTFEDKIRVLSIELENTSILLKHSKKINADVETAKKDLKTKLDNHLVQTKKWRNFSKKLFRLIDSSMLVRTKVGL</sequence>
<organism evidence="2">
    <name type="scientific">Tanacetum cinerariifolium</name>
    <name type="common">Dalmatian daisy</name>
    <name type="synonym">Chrysanthemum cinerariifolium</name>
    <dbReference type="NCBI Taxonomy" id="118510"/>
    <lineage>
        <taxon>Eukaryota</taxon>
        <taxon>Viridiplantae</taxon>
        <taxon>Streptophyta</taxon>
        <taxon>Embryophyta</taxon>
        <taxon>Tracheophyta</taxon>
        <taxon>Spermatophyta</taxon>
        <taxon>Magnoliopsida</taxon>
        <taxon>eudicotyledons</taxon>
        <taxon>Gunneridae</taxon>
        <taxon>Pentapetalae</taxon>
        <taxon>asterids</taxon>
        <taxon>campanulids</taxon>
        <taxon>Asterales</taxon>
        <taxon>Asteraceae</taxon>
        <taxon>Asteroideae</taxon>
        <taxon>Anthemideae</taxon>
        <taxon>Anthemidinae</taxon>
        <taxon>Tanacetum</taxon>
    </lineage>
</organism>
<keyword evidence="1" id="KW-0175">Coiled coil</keyword>
<gene>
    <name evidence="2" type="ORF">Tci_868232</name>
</gene>
<name>A0A699SFE9_TANCI</name>
<evidence type="ECO:0000256" key="1">
    <source>
        <dbReference type="SAM" id="Coils"/>
    </source>
</evidence>
<reference evidence="2" key="1">
    <citation type="journal article" date="2019" name="Sci. Rep.">
        <title>Draft genome of Tanacetum cinerariifolium, the natural source of mosquito coil.</title>
        <authorList>
            <person name="Yamashiro T."/>
            <person name="Shiraishi A."/>
            <person name="Satake H."/>
            <person name="Nakayama K."/>
        </authorList>
    </citation>
    <scope>NUCLEOTIDE SEQUENCE</scope>
</reference>
<feature type="coiled-coil region" evidence="1">
    <location>
        <begin position="80"/>
        <end position="107"/>
    </location>
</feature>
<protein>
    <submittedName>
        <fullName evidence="2">Uncharacterized protein</fullName>
    </submittedName>
</protein>
<dbReference type="AlphaFoldDB" id="A0A699SFE9"/>
<proteinExistence type="predicted"/>
<comment type="caution">
    <text evidence="2">The sequence shown here is derived from an EMBL/GenBank/DDBJ whole genome shotgun (WGS) entry which is preliminary data.</text>
</comment>
<dbReference type="EMBL" id="BKCJ011159096">
    <property type="protein sequence ID" value="GFC96262.1"/>
    <property type="molecule type" value="Genomic_DNA"/>
</dbReference>
<evidence type="ECO:0000313" key="2">
    <source>
        <dbReference type="EMBL" id="GFC96262.1"/>
    </source>
</evidence>
<accession>A0A699SFE9</accession>